<evidence type="ECO:0000256" key="1">
    <source>
        <dbReference type="SAM" id="Phobius"/>
    </source>
</evidence>
<feature type="transmembrane region" description="Helical" evidence="1">
    <location>
        <begin position="6"/>
        <end position="26"/>
    </location>
</feature>
<dbReference type="EMBL" id="MKGH01000034">
    <property type="protein sequence ID" value="PKX77319.1"/>
    <property type="molecule type" value="Genomic_DNA"/>
</dbReference>
<reference evidence="3 4" key="1">
    <citation type="submission" date="2016-09" db="EMBL/GenBank/DDBJ databases">
        <authorList>
            <person name="Inglin R.C."/>
        </authorList>
    </citation>
    <scope>NUCLEOTIDE SEQUENCE [LARGE SCALE GENOMIC DNA]</scope>
    <source>
        <strain evidence="3 4">RI-517</strain>
    </source>
</reference>
<proteinExistence type="predicted"/>
<dbReference type="InterPro" id="IPR041208">
    <property type="entry name" value="Cap15"/>
</dbReference>
<keyword evidence="1" id="KW-1133">Transmembrane helix</keyword>
<keyword evidence="1" id="KW-0812">Transmembrane</keyword>
<dbReference type="RefSeq" id="WP_065492746.1">
    <property type="nucleotide sequence ID" value="NZ_CP017274.1"/>
</dbReference>
<dbReference type="Pfam" id="PF18153">
    <property type="entry name" value="Cap15_CD_rec"/>
    <property type="match status" value="1"/>
</dbReference>
<sequence length="192" mass="21526">MSREQKSLINITTYAVIVIFVVLCFVRNSQVKMDDIGALLGNVGDSVAGGATFSVLYEHLLWKFNPLEPHPRLSSIYQGNVLSTYDGKTRCTNFEISQTLMSTKVRFSTDESKSDAVMAEIIEINDRPYLVYSYQNTPQAQFRENSPMHYGTAFLEIIGKSKLEGDYFTDRKTTGHIVVIGQPESPANPQKS</sequence>
<name>A0AAX0V9X8_LATSK</name>
<dbReference type="Proteomes" id="UP000234349">
    <property type="component" value="Unassembled WGS sequence"/>
</dbReference>
<accession>A0AAX0V9X8</accession>
<comment type="caution">
    <text evidence="3">The sequence shown here is derived from an EMBL/GenBank/DDBJ whole genome shotgun (WGS) entry which is preliminary data.</text>
</comment>
<keyword evidence="1" id="KW-0472">Membrane</keyword>
<feature type="domain" description="CD-NTase-associated protein 15" evidence="2">
    <location>
        <begin position="73"/>
        <end position="178"/>
    </location>
</feature>
<dbReference type="AlphaFoldDB" id="A0AAX0V9X8"/>
<gene>
    <name evidence="3" type="ORF">CUR37_07100</name>
</gene>
<evidence type="ECO:0000313" key="4">
    <source>
        <dbReference type="Proteomes" id="UP000234349"/>
    </source>
</evidence>
<evidence type="ECO:0000313" key="3">
    <source>
        <dbReference type="EMBL" id="PKX77319.1"/>
    </source>
</evidence>
<organism evidence="3 4">
    <name type="scientific">Latilactobacillus sakei</name>
    <name type="common">Lactobacillus sakei</name>
    <dbReference type="NCBI Taxonomy" id="1599"/>
    <lineage>
        <taxon>Bacteria</taxon>
        <taxon>Bacillati</taxon>
        <taxon>Bacillota</taxon>
        <taxon>Bacilli</taxon>
        <taxon>Lactobacillales</taxon>
        <taxon>Lactobacillaceae</taxon>
        <taxon>Latilactobacillus</taxon>
    </lineage>
</organism>
<evidence type="ECO:0000259" key="2">
    <source>
        <dbReference type="Pfam" id="PF18153"/>
    </source>
</evidence>
<protein>
    <recommendedName>
        <fullName evidence="2">CD-NTase-associated protein 15 domain-containing protein</fullName>
    </recommendedName>
</protein>